<evidence type="ECO:0000313" key="1">
    <source>
        <dbReference type="EMBL" id="CUM91570.1"/>
    </source>
</evidence>
<reference evidence="1 2" key="1">
    <citation type="submission" date="2015-09" db="EMBL/GenBank/DDBJ databases">
        <authorList>
            <consortium name="Pathogen Informatics"/>
        </authorList>
    </citation>
    <scope>NUCLEOTIDE SEQUENCE [LARGE SCALE GENOMIC DNA]</scope>
    <source>
        <strain evidence="1 2">2789STDY5834959</strain>
    </source>
</reference>
<organism evidence="1 2">
    <name type="scientific">Anaerostipes hadrus</name>
    <dbReference type="NCBI Taxonomy" id="649756"/>
    <lineage>
        <taxon>Bacteria</taxon>
        <taxon>Bacillati</taxon>
        <taxon>Bacillota</taxon>
        <taxon>Clostridia</taxon>
        <taxon>Lachnospirales</taxon>
        <taxon>Lachnospiraceae</taxon>
        <taxon>Anaerostipes</taxon>
    </lineage>
</organism>
<evidence type="ECO:0000313" key="2">
    <source>
        <dbReference type="Proteomes" id="UP000095553"/>
    </source>
</evidence>
<name>A0A173SMW5_ANAHA</name>
<dbReference type="Proteomes" id="UP000095553">
    <property type="component" value="Unassembled WGS sequence"/>
</dbReference>
<proteinExistence type="predicted"/>
<sequence>MKDLKNKNLVLAAIAREMNFWYDVSLKTDSNITKEEAEKKIIGLHEAYFDIKGNKGHASLVAGIDEEAGNVDSMYQLVLQRKRNLSAIEDEMDGK</sequence>
<accession>A0A173SMW5</accession>
<gene>
    <name evidence="1" type="ORF">ERS852571_01346</name>
</gene>
<dbReference type="EMBL" id="CYXY01000007">
    <property type="protein sequence ID" value="CUM91570.1"/>
    <property type="molecule type" value="Genomic_DNA"/>
</dbReference>
<protein>
    <submittedName>
        <fullName evidence="1">Uncharacterized protein</fullName>
    </submittedName>
</protein>
<dbReference type="AlphaFoldDB" id="A0A173SMW5"/>
<dbReference type="RefSeq" id="WP_055072716.1">
    <property type="nucleotide sequence ID" value="NZ_CYXY01000007.1"/>
</dbReference>